<evidence type="ECO:0008006" key="9">
    <source>
        <dbReference type="Google" id="ProtNLM"/>
    </source>
</evidence>
<feature type="transmembrane region" description="Helical" evidence="6">
    <location>
        <begin position="290"/>
        <end position="314"/>
    </location>
</feature>
<keyword evidence="5 6" id="KW-0472">Membrane</keyword>
<dbReference type="Pfam" id="PF00860">
    <property type="entry name" value="Xan_ur_permease"/>
    <property type="match status" value="1"/>
</dbReference>
<comment type="caution">
    <text evidence="7">The sequence shown here is derived from an EMBL/GenBank/DDBJ whole genome shotgun (WGS) entry which is preliminary data.</text>
</comment>
<keyword evidence="4 6" id="KW-1133">Transmembrane helix</keyword>
<dbReference type="InterPro" id="IPR006043">
    <property type="entry name" value="NCS2"/>
</dbReference>
<evidence type="ECO:0000256" key="2">
    <source>
        <dbReference type="ARBA" id="ARBA00008821"/>
    </source>
</evidence>
<dbReference type="PANTHER" id="PTHR11119">
    <property type="entry name" value="XANTHINE-URACIL / VITAMIN C PERMEASE FAMILY MEMBER"/>
    <property type="match status" value="1"/>
</dbReference>
<evidence type="ECO:0000313" key="8">
    <source>
        <dbReference type="Proteomes" id="UP000198287"/>
    </source>
</evidence>
<keyword evidence="8" id="KW-1185">Reference proteome</keyword>
<comment type="similarity">
    <text evidence="2">Belongs to the nucleobase:cation symporter-2 (NCS2) (TC 2.A.40) family.</text>
</comment>
<gene>
    <name evidence="7" type="ORF">Fcan01_03253</name>
</gene>
<dbReference type="NCBIfam" id="NF037981">
    <property type="entry name" value="NCS2_1"/>
    <property type="match status" value="1"/>
</dbReference>
<feature type="transmembrane region" description="Helical" evidence="6">
    <location>
        <begin position="522"/>
        <end position="546"/>
    </location>
</feature>
<evidence type="ECO:0000256" key="3">
    <source>
        <dbReference type="ARBA" id="ARBA00022692"/>
    </source>
</evidence>
<accession>A0A226EYD3</accession>
<evidence type="ECO:0000256" key="1">
    <source>
        <dbReference type="ARBA" id="ARBA00004141"/>
    </source>
</evidence>
<evidence type="ECO:0000256" key="4">
    <source>
        <dbReference type="ARBA" id="ARBA00022989"/>
    </source>
</evidence>
<dbReference type="STRING" id="158441.A0A226EYD3"/>
<comment type="subcellular location">
    <subcellularLocation>
        <location evidence="1">Membrane</location>
        <topology evidence="1">Multi-pass membrane protein</topology>
    </subcellularLocation>
</comment>
<feature type="transmembrane region" description="Helical" evidence="6">
    <location>
        <begin position="434"/>
        <end position="456"/>
    </location>
</feature>
<feature type="transmembrane region" description="Helical" evidence="6">
    <location>
        <begin position="254"/>
        <end position="270"/>
    </location>
</feature>
<reference evidence="7 8" key="1">
    <citation type="submission" date="2015-12" db="EMBL/GenBank/DDBJ databases">
        <title>The genome of Folsomia candida.</title>
        <authorList>
            <person name="Faddeeva A."/>
            <person name="Derks M.F."/>
            <person name="Anvar Y."/>
            <person name="Smit S."/>
            <person name="Van Straalen N."/>
            <person name="Roelofs D."/>
        </authorList>
    </citation>
    <scope>NUCLEOTIDE SEQUENCE [LARGE SCALE GENOMIC DNA]</scope>
    <source>
        <strain evidence="7 8">VU population</strain>
        <tissue evidence="7">Whole body</tissue>
    </source>
</reference>
<dbReference type="GO" id="GO:0016020">
    <property type="term" value="C:membrane"/>
    <property type="evidence" value="ECO:0007669"/>
    <property type="project" value="UniProtKB-SubCell"/>
</dbReference>
<protein>
    <recommendedName>
        <fullName evidence="9">Solute carrier family 23 member 2</fullName>
    </recommendedName>
</protein>
<organism evidence="7 8">
    <name type="scientific">Folsomia candida</name>
    <name type="common">Springtail</name>
    <dbReference type="NCBI Taxonomy" id="158441"/>
    <lineage>
        <taxon>Eukaryota</taxon>
        <taxon>Metazoa</taxon>
        <taxon>Ecdysozoa</taxon>
        <taxon>Arthropoda</taxon>
        <taxon>Hexapoda</taxon>
        <taxon>Collembola</taxon>
        <taxon>Entomobryomorpha</taxon>
        <taxon>Isotomoidea</taxon>
        <taxon>Isotomidae</taxon>
        <taxon>Proisotominae</taxon>
        <taxon>Folsomia</taxon>
    </lineage>
</organism>
<dbReference type="Proteomes" id="UP000198287">
    <property type="component" value="Unassembled WGS sequence"/>
</dbReference>
<dbReference type="OrthoDB" id="1641903at2759"/>
<feature type="transmembrane region" description="Helical" evidence="6">
    <location>
        <begin position="493"/>
        <end position="510"/>
    </location>
</feature>
<feature type="transmembrane region" description="Helical" evidence="6">
    <location>
        <begin position="462"/>
        <end position="481"/>
    </location>
</feature>
<dbReference type="GO" id="GO:0022857">
    <property type="term" value="F:transmembrane transporter activity"/>
    <property type="evidence" value="ECO:0007669"/>
    <property type="project" value="InterPro"/>
</dbReference>
<evidence type="ECO:0000256" key="5">
    <source>
        <dbReference type="ARBA" id="ARBA00023136"/>
    </source>
</evidence>
<feature type="transmembrane region" description="Helical" evidence="6">
    <location>
        <begin position="200"/>
        <end position="218"/>
    </location>
</feature>
<sequence length="629" mass="68485">MDNRAFDGISKYDDEEAQQDIDKIRNAETVSSIDSFTTPSTERSSIPVLLPGRRRSSVFGIYNLPVLEEDEEDDLIYKVEDVPPWYMCLFLGFQHYLEMIGASIACPFLLTPALCMDDDDPNRANIISTLIFMSGIITILQSHVGTRLPIVQGGSFSFLVPTLAIMNLPQWKCPPANVMAGMSPEEKTELWQVRMREIQGAIICASMFQVVFALTGVIGFVTKFLTPLTVAPAITLIGLSLFKNVTVQVSKNCIVAFAMIGLLILFSQHFKNFGISKPCGKDKEKKKTFPIFQVFPVLLALGIVWGACIILTVTDVLPKGDPARSDSKIRILHGAPWFRIPYPFQWGWPTVSVGAVFGVLCGVLTATIESIGDYYACAMISKMGVPPQHAISRGIFIEGFGCVLSGIVGSGNGSTSYSNNIGTITVTKVASRRVILFGGIIMIVLGLVGKAGAIFIGIPDPVLGGLFCYIFPLIMAVGIGTLSEICLESSRNIFIVSFSIFAGLAVSQWAEGNPEAVQTGSLAVDSIIQILLSTGMFVAGMTGFILDNTISGSPEERGLSQRIQAKQSHRDKRNPSYDLPYVTALIERFSIFKLLPISPTFTKIRGCRLPFCRRGKPSPNSSLNSSYDS</sequence>
<dbReference type="OMA" id="WEKFSLY"/>
<dbReference type="AlphaFoldDB" id="A0A226EYD3"/>
<proteinExistence type="inferred from homology"/>
<evidence type="ECO:0000256" key="6">
    <source>
        <dbReference type="SAM" id="Phobius"/>
    </source>
</evidence>
<keyword evidence="3 6" id="KW-0812">Transmembrane</keyword>
<dbReference type="EMBL" id="LNIX01000001">
    <property type="protein sequence ID" value="OXA61626.1"/>
    <property type="molecule type" value="Genomic_DNA"/>
</dbReference>
<evidence type="ECO:0000313" key="7">
    <source>
        <dbReference type="EMBL" id="OXA61626.1"/>
    </source>
</evidence>
<name>A0A226EYD3_FOLCA</name>